<reference evidence="2" key="1">
    <citation type="submission" date="2018-05" db="EMBL/GenBank/DDBJ databases">
        <authorList>
            <person name="Lanie J.A."/>
            <person name="Ng W.-L."/>
            <person name="Kazmierczak K.M."/>
            <person name="Andrzejewski T.M."/>
            <person name="Davidsen T.M."/>
            <person name="Wayne K.J."/>
            <person name="Tettelin H."/>
            <person name="Glass J.I."/>
            <person name="Rusch D."/>
            <person name="Podicherti R."/>
            <person name="Tsui H.-C.T."/>
            <person name="Winkler M.E."/>
        </authorList>
    </citation>
    <scope>NUCLEOTIDE SEQUENCE</scope>
</reference>
<dbReference type="Gene3D" id="3.40.50.10540">
    <property type="entry name" value="Crotonobetainyl-coa:carnitine coa-transferase, domain 1"/>
    <property type="match status" value="1"/>
</dbReference>
<proteinExistence type="predicted"/>
<dbReference type="PANTHER" id="PTHR48207:SF3">
    <property type="entry name" value="SUCCINATE--HYDROXYMETHYLGLUTARATE COA-TRANSFERASE"/>
    <property type="match status" value="1"/>
</dbReference>
<evidence type="ECO:0000256" key="1">
    <source>
        <dbReference type="ARBA" id="ARBA00022679"/>
    </source>
</evidence>
<dbReference type="EMBL" id="UINC01059920">
    <property type="protein sequence ID" value="SVB83862.1"/>
    <property type="molecule type" value="Genomic_DNA"/>
</dbReference>
<dbReference type="InterPro" id="IPR050483">
    <property type="entry name" value="CoA-transferase_III_domain"/>
</dbReference>
<protein>
    <recommendedName>
        <fullName evidence="3">Formyl-CoA transferase</fullName>
    </recommendedName>
</protein>
<dbReference type="Gene3D" id="3.30.1540.10">
    <property type="entry name" value="formyl-coa transferase, domain 3"/>
    <property type="match status" value="1"/>
</dbReference>
<dbReference type="SUPFAM" id="SSF89796">
    <property type="entry name" value="CoA-transferase family III (CaiB/BaiF)"/>
    <property type="match status" value="1"/>
</dbReference>
<dbReference type="AlphaFoldDB" id="A0A382H9H6"/>
<gene>
    <name evidence="2" type="ORF">METZ01_LOCUS236716</name>
</gene>
<sequence length="286" mass="30645">MMGPLQGVKVVDVSRYIAGPYCAMLLGDLGAEVIKVEKINTGEETRGIEPLIGGDSLFFMVFNRNKKSITLNLRDPLGQEILRKLATEADILIENFRPGIMEKMGCGWEVLHELNPQLIMARISGYGHEGPSSDRPCFDAVAQAASGLMSMTGAPDGPPTLMGTTVVDHTAALHATLGILAALHARKTTGVGQIVRSSLIDSALSMLMTAIPAYRLLGEEAQRFGNRDRFGAPSNSYVTSDGARVQIVAGGDTRFARFVEATGLTHLGTDPRFGCNADRRANVDSL</sequence>
<dbReference type="PANTHER" id="PTHR48207">
    <property type="entry name" value="SUCCINATE--HYDROXYMETHYLGLUTARATE COA-TRANSFERASE"/>
    <property type="match status" value="1"/>
</dbReference>
<dbReference type="GO" id="GO:0008410">
    <property type="term" value="F:CoA-transferase activity"/>
    <property type="evidence" value="ECO:0007669"/>
    <property type="project" value="TreeGrafter"/>
</dbReference>
<evidence type="ECO:0008006" key="3">
    <source>
        <dbReference type="Google" id="ProtNLM"/>
    </source>
</evidence>
<keyword evidence="1" id="KW-0808">Transferase</keyword>
<dbReference type="InterPro" id="IPR044855">
    <property type="entry name" value="CoA-Trfase_III_dom3_sf"/>
</dbReference>
<accession>A0A382H9H6</accession>
<dbReference type="Pfam" id="PF02515">
    <property type="entry name" value="CoA_transf_3"/>
    <property type="match status" value="1"/>
</dbReference>
<feature type="non-terminal residue" evidence="2">
    <location>
        <position position="286"/>
    </location>
</feature>
<evidence type="ECO:0000313" key="2">
    <source>
        <dbReference type="EMBL" id="SVB83862.1"/>
    </source>
</evidence>
<dbReference type="InterPro" id="IPR003673">
    <property type="entry name" value="CoA-Trfase_fam_III"/>
</dbReference>
<name>A0A382H9H6_9ZZZZ</name>
<organism evidence="2">
    <name type="scientific">marine metagenome</name>
    <dbReference type="NCBI Taxonomy" id="408172"/>
    <lineage>
        <taxon>unclassified sequences</taxon>
        <taxon>metagenomes</taxon>
        <taxon>ecological metagenomes</taxon>
    </lineage>
</organism>
<dbReference type="InterPro" id="IPR023606">
    <property type="entry name" value="CoA-Trfase_III_dom_1_sf"/>
</dbReference>